<gene>
    <name evidence="1" type="ORF">AADG42_04495</name>
</gene>
<keyword evidence="2" id="KW-1185">Reference proteome</keyword>
<proteinExistence type="predicted"/>
<reference evidence="1 2" key="1">
    <citation type="submission" date="2024-04" db="EMBL/GenBank/DDBJ databases">
        <title>Isolation of an actinomycete strain from pig manure.</title>
        <authorList>
            <person name="Gong T."/>
            <person name="Yu Z."/>
            <person name="An M."/>
            <person name="Wei C."/>
            <person name="Yang W."/>
            <person name="Liu L."/>
        </authorList>
    </citation>
    <scope>NUCLEOTIDE SEQUENCE [LARGE SCALE GENOMIC DNA]</scope>
    <source>
        <strain evidence="1 2">ZF39</strain>
    </source>
</reference>
<dbReference type="InterPro" id="IPR043746">
    <property type="entry name" value="DUF5691"/>
</dbReference>
<dbReference type="RefSeq" id="WP_425308027.1">
    <property type="nucleotide sequence ID" value="NZ_CP154795.1"/>
</dbReference>
<protein>
    <submittedName>
        <fullName evidence="1">DUF5691 domain-containing protein</fullName>
    </submittedName>
</protein>
<sequence>MSALDRLVPVAVVGTARREIDEEVLRELAGPEALDLPPARALLHAATRAAVLDRVSVPEASGDLLPEPPVEHRPAPSRHYPGTLAQAIGGRRWAAVAESLQTLAARGLRLPVGLLHPVLEAAVDRRELRPLLPPVLGSRGLWLARANARWAFPELLVPDPAAEEVWQVGSRAERLAWFAAFRAADPARARELLVNDLAKEDAGMRAELLAQLDSHLADADEPLLEAALDDRGREARAVARRLLPRLPDSAFVRRMHARIGARITIASGRWQVDLAGLDDADARDGLVVDRKERPVGAAAVRALVAGAPLASWPEEFDSMPHMLVGIRDGLLELGPVPGLRDAAVRENDSLVAAAVLSDPRWPADPELVETLVVGSGAVPDHDSPMSATDIPGLDDTLARRVQQLSPPKAVPELAVFGFGPVTAGILLAWVADNRSAGQRGAVLQTLGDHGPLETTGFSDLATDLRRVAAGLTGADRSRALDAAMTLNLRRSLAAEARPDVPERTPG</sequence>
<dbReference type="EMBL" id="CP154795">
    <property type="protein sequence ID" value="XAN06597.1"/>
    <property type="molecule type" value="Genomic_DNA"/>
</dbReference>
<dbReference type="Proteomes" id="UP001442841">
    <property type="component" value="Chromosome"/>
</dbReference>
<accession>A0ABZ3FMF3</accession>
<name>A0ABZ3FMF3_9ACTN</name>
<organism evidence="1 2">
    <name type="scientific">Ammonicoccus fulvus</name>
    <dbReference type="NCBI Taxonomy" id="3138240"/>
    <lineage>
        <taxon>Bacteria</taxon>
        <taxon>Bacillati</taxon>
        <taxon>Actinomycetota</taxon>
        <taxon>Actinomycetes</taxon>
        <taxon>Propionibacteriales</taxon>
        <taxon>Propionibacteriaceae</taxon>
        <taxon>Ammonicoccus</taxon>
    </lineage>
</organism>
<evidence type="ECO:0000313" key="2">
    <source>
        <dbReference type="Proteomes" id="UP001442841"/>
    </source>
</evidence>
<evidence type="ECO:0000313" key="1">
    <source>
        <dbReference type="EMBL" id="XAN06597.1"/>
    </source>
</evidence>
<dbReference type="Pfam" id="PF18944">
    <property type="entry name" value="DUF5691"/>
    <property type="match status" value="1"/>
</dbReference>